<comment type="caution">
    <text evidence="1">The sequence shown here is derived from an EMBL/GenBank/DDBJ whole genome shotgun (WGS) entry which is preliminary data.</text>
</comment>
<organism evidence="1 2">
    <name type="scientific">Candidatus Roizmanbacteria bacterium RIFCSPHIGHO2_02_FULL_38_11</name>
    <dbReference type="NCBI Taxonomy" id="1802039"/>
    <lineage>
        <taxon>Bacteria</taxon>
        <taxon>Candidatus Roizmaniibacteriota</taxon>
    </lineage>
</organism>
<dbReference type="AlphaFoldDB" id="A0A1F7H1M1"/>
<proteinExistence type="predicted"/>
<dbReference type="Proteomes" id="UP000177913">
    <property type="component" value="Unassembled WGS sequence"/>
</dbReference>
<protein>
    <submittedName>
        <fullName evidence="1">Uncharacterized protein</fullName>
    </submittedName>
</protein>
<dbReference type="EMBL" id="MFZO01000021">
    <property type="protein sequence ID" value="OGK24953.1"/>
    <property type="molecule type" value="Genomic_DNA"/>
</dbReference>
<evidence type="ECO:0000313" key="1">
    <source>
        <dbReference type="EMBL" id="OGK24953.1"/>
    </source>
</evidence>
<sequence>MSNGERDQQIEVLKTSIGLGLRRAAKLFDVRLESDREQNLIELAVHALTTLEGARTPDGRSLKELRIAQVTRHVGEGRGAGERGLDEIDPLIGVIMVAAGIGSLNLMQVREGDVGLTLSNSRGVQVNPDDLLSQDAFEPMTLSLSRFYGIDTGDDLSLQRAIAILEGASIITVYFGSLNENLGEGGEGMKKDKAHVGHISPSARFFIRSSYFTPKVL</sequence>
<evidence type="ECO:0000313" key="2">
    <source>
        <dbReference type="Proteomes" id="UP000177913"/>
    </source>
</evidence>
<reference evidence="1 2" key="1">
    <citation type="journal article" date="2016" name="Nat. Commun.">
        <title>Thousands of microbial genomes shed light on interconnected biogeochemical processes in an aquifer system.</title>
        <authorList>
            <person name="Anantharaman K."/>
            <person name="Brown C.T."/>
            <person name="Hug L.A."/>
            <person name="Sharon I."/>
            <person name="Castelle C.J."/>
            <person name="Probst A.J."/>
            <person name="Thomas B.C."/>
            <person name="Singh A."/>
            <person name="Wilkins M.J."/>
            <person name="Karaoz U."/>
            <person name="Brodie E.L."/>
            <person name="Williams K.H."/>
            <person name="Hubbard S.S."/>
            <person name="Banfield J.F."/>
        </authorList>
    </citation>
    <scope>NUCLEOTIDE SEQUENCE [LARGE SCALE GENOMIC DNA]</scope>
</reference>
<gene>
    <name evidence="1" type="ORF">A3C25_02680</name>
</gene>
<name>A0A1F7H1M1_9BACT</name>
<accession>A0A1F7H1M1</accession>